<dbReference type="RefSeq" id="XP_020123449.1">
    <property type="nucleotide sequence ID" value="XM_020261428.1"/>
</dbReference>
<gene>
    <name evidence="12" type="ORF">UA08_01731</name>
</gene>
<protein>
    <recommendedName>
        <fullName evidence="2">chitinase</fullName>
        <ecNumber evidence="2">3.2.1.14</ecNumber>
    </recommendedName>
</protein>
<evidence type="ECO:0000256" key="10">
    <source>
        <dbReference type="SAM" id="SignalP"/>
    </source>
</evidence>
<keyword evidence="13" id="KW-1185">Reference proteome</keyword>
<feature type="signal peptide" evidence="10">
    <location>
        <begin position="1"/>
        <end position="20"/>
    </location>
</feature>
<dbReference type="Gene3D" id="3.20.20.80">
    <property type="entry name" value="Glycosidases"/>
    <property type="match status" value="1"/>
</dbReference>
<keyword evidence="4" id="KW-0146">Chitin degradation</keyword>
<dbReference type="Proteomes" id="UP000214365">
    <property type="component" value="Unassembled WGS sequence"/>
</dbReference>
<evidence type="ECO:0000259" key="11">
    <source>
        <dbReference type="PROSITE" id="PS51910"/>
    </source>
</evidence>
<feature type="domain" description="GH18" evidence="11">
    <location>
        <begin position="34"/>
        <end position="314"/>
    </location>
</feature>
<dbReference type="SUPFAM" id="SSF51445">
    <property type="entry name" value="(Trans)glycosidases"/>
    <property type="match status" value="1"/>
</dbReference>
<evidence type="ECO:0000256" key="2">
    <source>
        <dbReference type="ARBA" id="ARBA00012729"/>
    </source>
</evidence>
<feature type="chain" id="PRO_5012072675" description="chitinase" evidence="10">
    <location>
        <begin position="21"/>
        <end position="314"/>
    </location>
</feature>
<evidence type="ECO:0000256" key="7">
    <source>
        <dbReference type="ARBA" id="ARBA00023326"/>
    </source>
</evidence>
<dbReference type="PROSITE" id="PS01095">
    <property type="entry name" value="GH18_1"/>
    <property type="match status" value="1"/>
</dbReference>
<comment type="similarity">
    <text evidence="9">Belongs to the glycosyl hydrolase 18 family.</text>
</comment>
<keyword evidence="7" id="KW-0624">Polysaccharide degradation</keyword>
<organism evidence="12 13">
    <name type="scientific">Talaromyces atroroseus</name>
    <dbReference type="NCBI Taxonomy" id="1441469"/>
    <lineage>
        <taxon>Eukaryota</taxon>
        <taxon>Fungi</taxon>
        <taxon>Dikarya</taxon>
        <taxon>Ascomycota</taxon>
        <taxon>Pezizomycotina</taxon>
        <taxon>Eurotiomycetes</taxon>
        <taxon>Eurotiomycetidae</taxon>
        <taxon>Eurotiales</taxon>
        <taxon>Trichocomaceae</taxon>
        <taxon>Talaromyces</taxon>
        <taxon>Talaromyces sect. Trachyspermi</taxon>
    </lineage>
</organism>
<dbReference type="InterPro" id="IPR001579">
    <property type="entry name" value="Glyco_hydro_18_chit_AS"/>
</dbReference>
<dbReference type="InterPro" id="IPR050542">
    <property type="entry name" value="Glycosyl_Hydrlase18_Chitinase"/>
</dbReference>
<evidence type="ECO:0000256" key="6">
    <source>
        <dbReference type="ARBA" id="ARBA00023295"/>
    </source>
</evidence>
<dbReference type="GO" id="GO:0000272">
    <property type="term" value="P:polysaccharide catabolic process"/>
    <property type="evidence" value="ECO:0007669"/>
    <property type="project" value="UniProtKB-KW"/>
</dbReference>
<keyword evidence="5" id="KW-0119">Carbohydrate metabolism</keyword>
<accession>A0A1Q5QBY2</accession>
<reference evidence="12 13" key="1">
    <citation type="submission" date="2015-06" db="EMBL/GenBank/DDBJ databases">
        <title>Talaromyces atroroseus IBT 11181 draft genome.</title>
        <authorList>
            <person name="Rasmussen K.B."/>
            <person name="Rasmussen S."/>
            <person name="Petersen B."/>
            <person name="Sicheritz-Ponten T."/>
            <person name="Mortensen U.H."/>
            <person name="Thrane U."/>
        </authorList>
    </citation>
    <scope>NUCLEOTIDE SEQUENCE [LARGE SCALE GENOMIC DNA]</scope>
    <source>
        <strain evidence="12 13">IBT 11181</strain>
    </source>
</reference>
<evidence type="ECO:0000256" key="5">
    <source>
        <dbReference type="ARBA" id="ARBA00023277"/>
    </source>
</evidence>
<keyword evidence="10" id="KW-0732">Signal</keyword>
<dbReference type="Pfam" id="PF00704">
    <property type="entry name" value="Glyco_hydro_18"/>
    <property type="match status" value="1"/>
</dbReference>
<evidence type="ECO:0000256" key="8">
    <source>
        <dbReference type="RuleBase" id="RU000489"/>
    </source>
</evidence>
<dbReference type="OrthoDB" id="3012298at2759"/>
<comment type="caution">
    <text evidence="12">The sequence shown here is derived from an EMBL/GenBank/DDBJ whole genome shotgun (WGS) entry which is preliminary data.</text>
</comment>
<dbReference type="InterPro" id="IPR001223">
    <property type="entry name" value="Glyco_hydro18_cat"/>
</dbReference>
<evidence type="ECO:0000256" key="1">
    <source>
        <dbReference type="ARBA" id="ARBA00000822"/>
    </source>
</evidence>
<comment type="catalytic activity">
    <reaction evidence="1">
        <text>Random endo-hydrolysis of N-acetyl-beta-D-glucosaminide (1-&gt;4)-beta-linkages in chitin and chitodextrins.</text>
        <dbReference type="EC" id="3.2.1.14"/>
    </reaction>
</comment>
<dbReference type="GeneID" id="31001486"/>
<dbReference type="GO" id="GO:0006032">
    <property type="term" value="P:chitin catabolic process"/>
    <property type="evidence" value="ECO:0007669"/>
    <property type="project" value="UniProtKB-KW"/>
</dbReference>
<dbReference type="PANTHER" id="PTHR45708">
    <property type="entry name" value="ENDOCHITINASE"/>
    <property type="match status" value="1"/>
</dbReference>
<dbReference type="STRING" id="1441469.A0A1Q5QBY2"/>
<dbReference type="InterPro" id="IPR017853">
    <property type="entry name" value="GH"/>
</dbReference>
<keyword evidence="3 8" id="KW-0378">Hydrolase</keyword>
<evidence type="ECO:0000313" key="13">
    <source>
        <dbReference type="Proteomes" id="UP000214365"/>
    </source>
</evidence>
<dbReference type="GO" id="GO:0008843">
    <property type="term" value="F:endochitinase activity"/>
    <property type="evidence" value="ECO:0007669"/>
    <property type="project" value="UniProtKB-EC"/>
</dbReference>
<dbReference type="EMBL" id="LFMY01000002">
    <property type="protein sequence ID" value="OKL63328.1"/>
    <property type="molecule type" value="Genomic_DNA"/>
</dbReference>
<keyword evidence="6 8" id="KW-0326">Glycosidase</keyword>
<sequence>MKLLGAGLAWSFTFQSSVVGFPTLQKRESNTATPRNVIYVQTFTDSAGNWFNLTDLVTEQSGITHVILASLHLDSPTQIHLNDNDINSTYWDPLWPMVTSLQSAGVKVSLMMGGAAAGSWARIATDFDVYYPEILSILRSHNLDGFDFDVEENVSLDALVKLAQQLDTDLGTDFILTGAPVATALVNEGNLDNVSWPLLDATATSSTRPNGKLFNWYNTQFYDGWGNAGTPTTYENIISAGWDPSRIVMGVLTAGREGSEWVSLSGLSSTISSLKSMYSDFGGISAWEYGGGAGSSDGVTPEQWVATISSYLFY</sequence>
<name>A0A1Q5QBY2_TALAT</name>
<dbReference type="AlphaFoldDB" id="A0A1Q5QBY2"/>
<proteinExistence type="inferred from homology"/>
<dbReference type="EC" id="3.2.1.14" evidence="2"/>
<dbReference type="PANTHER" id="PTHR45708:SF60">
    <property type="entry name" value="III CHITINASE, PUTATIVE (AFU_ORTHOLOGUE AFUA_5G03850)-RELATED"/>
    <property type="match status" value="1"/>
</dbReference>
<evidence type="ECO:0000313" key="12">
    <source>
        <dbReference type="EMBL" id="OKL63328.1"/>
    </source>
</evidence>
<dbReference type="PROSITE" id="PS51910">
    <property type="entry name" value="GH18_2"/>
    <property type="match status" value="1"/>
</dbReference>
<evidence type="ECO:0000256" key="3">
    <source>
        <dbReference type="ARBA" id="ARBA00022801"/>
    </source>
</evidence>
<evidence type="ECO:0000256" key="9">
    <source>
        <dbReference type="RuleBase" id="RU004453"/>
    </source>
</evidence>
<evidence type="ECO:0000256" key="4">
    <source>
        <dbReference type="ARBA" id="ARBA00023024"/>
    </source>
</evidence>
<dbReference type="GO" id="GO:0005576">
    <property type="term" value="C:extracellular region"/>
    <property type="evidence" value="ECO:0007669"/>
    <property type="project" value="TreeGrafter"/>
</dbReference>